<gene>
    <name evidence="4" type="ORF">CLV35_0345</name>
</gene>
<accession>A0A420XTC5</accession>
<protein>
    <submittedName>
        <fullName evidence="4">GAF domain-containing protein</fullName>
    </submittedName>
</protein>
<evidence type="ECO:0000259" key="3">
    <source>
        <dbReference type="PROSITE" id="PS50111"/>
    </source>
</evidence>
<dbReference type="Gene3D" id="1.10.287.950">
    <property type="entry name" value="Methyl-accepting chemotaxis protein"/>
    <property type="match status" value="1"/>
</dbReference>
<dbReference type="EMBL" id="RBWV01000009">
    <property type="protein sequence ID" value="RKS79929.1"/>
    <property type="molecule type" value="Genomic_DNA"/>
</dbReference>
<dbReference type="SMART" id="SM00283">
    <property type="entry name" value="MA"/>
    <property type="match status" value="1"/>
</dbReference>
<dbReference type="Pfam" id="PF13185">
    <property type="entry name" value="GAF_2"/>
    <property type="match status" value="2"/>
</dbReference>
<dbReference type="InParanoid" id="A0A420XTC5"/>
<keyword evidence="1 2" id="KW-0807">Transducer</keyword>
<evidence type="ECO:0000313" key="4">
    <source>
        <dbReference type="EMBL" id="RKS79929.1"/>
    </source>
</evidence>
<dbReference type="SUPFAM" id="SSF55781">
    <property type="entry name" value="GAF domain-like"/>
    <property type="match status" value="2"/>
</dbReference>
<dbReference type="AlphaFoldDB" id="A0A420XTC5"/>
<dbReference type="GO" id="GO:0016020">
    <property type="term" value="C:membrane"/>
    <property type="evidence" value="ECO:0007669"/>
    <property type="project" value="InterPro"/>
</dbReference>
<dbReference type="OrthoDB" id="5241933at2"/>
<comment type="caution">
    <text evidence="4">The sequence shown here is derived from an EMBL/GenBank/DDBJ whole genome shotgun (WGS) entry which is preliminary data.</text>
</comment>
<dbReference type="Pfam" id="PF00015">
    <property type="entry name" value="MCPsignal"/>
    <property type="match status" value="1"/>
</dbReference>
<dbReference type="Gene3D" id="3.30.450.40">
    <property type="match status" value="2"/>
</dbReference>
<name>A0A420XTC5_9ACTN</name>
<dbReference type="InterPro" id="IPR003018">
    <property type="entry name" value="GAF"/>
</dbReference>
<organism evidence="4 5">
    <name type="scientific">Motilibacter peucedani</name>
    <dbReference type="NCBI Taxonomy" id="598650"/>
    <lineage>
        <taxon>Bacteria</taxon>
        <taxon>Bacillati</taxon>
        <taxon>Actinomycetota</taxon>
        <taxon>Actinomycetes</taxon>
        <taxon>Motilibacterales</taxon>
        <taxon>Motilibacteraceae</taxon>
        <taxon>Motilibacter</taxon>
    </lineage>
</organism>
<dbReference type="Proteomes" id="UP000281955">
    <property type="component" value="Unassembled WGS sequence"/>
</dbReference>
<dbReference type="PANTHER" id="PTHR32089">
    <property type="entry name" value="METHYL-ACCEPTING CHEMOTAXIS PROTEIN MCPB"/>
    <property type="match status" value="1"/>
</dbReference>
<dbReference type="InterPro" id="IPR029016">
    <property type="entry name" value="GAF-like_dom_sf"/>
</dbReference>
<dbReference type="GO" id="GO:0007165">
    <property type="term" value="P:signal transduction"/>
    <property type="evidence" value="ECO:0007669"/>
    <property type="project" value="UniProtKB-KW"/>
</dbReference>
<evidence type="ECO:0000256" key="1">
    <source>
        <dbReference type="ARBA" id="ARBA00023224"/>
    </source>
</evidence>
<proteinExistence type="predicted"/>
<keyword evidence="5" id="KW-1185">Reference proteome</keyword>
<dbReference type="PROSITE" id="PS50111">
    <property type="entry name" value="CHEMOTAXIS_TRANSDUC_2"/>
    <property type="match status" value="1"/>
</dbReference>
<dbReference type="PANTHER" id="PTHR32089:SF112">
    <property type="entry name" value="LYSOZYME-LIKE PROTEIN-RELATED"/>
    <property type="match status" value="1"/>
</dbReference>
<dbReference type="InterPro" id="IPR004089">
    <property type="entry name" value="MCPsignal_dom"/>
</dbReference>
<dbReference type="SUPFAM" id="SSF58104">
    <property type="entry name" value="Methyl-accepting chemotaxis protein (MCP) signaling domain"/>
    <property type="match status" value="1"/>
</dbReference>
<feature type="domain" description="Methyl-accepting transducer" evidence="3">
    <location>
        <begin position="326"/>
        <end position="511"/>
    </location>
</feature>
<reference evidence="4 5" key="1">
    <citation type="submission" date="2018-10" db="EMBL/GenBank/DDBJ databases">
        <title>Genomic Encyclopedia of Archaeal and Bacterial Type Strains, Phase II (KMG-II): from individual species to whole genera.</title>
        <authorList>
            <person name="Goeker M."/>
        </authorList>
    </citation>
    <scope>NUCLEOTIDE SEQUENCE [LARGE SCALE GENOMIC DNA]</scope>
    <source>
        <strain evidence="4 5">RP-AC37</strain>
    </source>
</reference>
<dbReference type="SMART" id="SM00065">
    <property type="entry name" value="GAF"/>
    <property type="match status" value="1"/>
</dbReference>
<evidence type="ECO:0000256" key="2">
    <source>
        <dbReference type="PROSITE-ProRule" id="PRU00284"/>
    </source>
</evidence>
<sequence length="511" mass="53635">MWTRKQQGQADGRPAPRDVEALERVLLAFSTGLSSAQEARQKGTDALVESLGLAYGARWVPAPSGQYELAYETGELTHVMASAAGGARVLSPDAGLLGEALRTRKPVVVDSPEAGAQCLRWRAAHAAGALEGAVIPMYDEGAVVGVIEFYSRSPLPAFGSDKWEAIGRIASMARKQAMGAAALQETLDDRKAVTTVVAQVGDALDAASALRVALETVRSAFGWAYGSFWRLDEAHGVLRFETESGTAGAEFREVTLAASFAEGVGLSGRAWAERDLVFVRDLAEVTDCVRAPAAQRAGVKSGVCFPVMDGGRVVGTMDFFATETIELSESRAAALRNVQQLVSQRLTVLRRADTDAENARLLMETVAELRAATEDAGRVAATAGQRAGAMTDEVAALGVASDAIAGVIKIIRGIAEQTNLLALNATIEAARAGEVGKGFAVVANEVKELASETAEATRQVANQVAAIQTSSTAVASGIHATSQTIGELDGVQARIADVLHRQVNMATAFER</sequence>
<evidence type="ECO:0000313" key="5">
    <source>
        <dbReference type="Proteomes" id="UP000281955"/>
    </source>
</evidence>